<reference evidence="4 5" key="1">
    <citation type="journal article" date="2024" name="IMA Fungus">
        <title>IMA Genome - F19 : A genome assembly and annotation guide to empower mycologists, including annotated draft genome sequences of Ceratocystis pirilliformis, Diaporthe australafricana, Fusarium ophioides, Paecilomyces lecythidis, and Sporothrix stenoceras.</title>
        <authorList>
            <person name="Aylward J."/>
            <person name="Wilson A.M."/>
            <person name="Visagie C.M."/>
            <person name="Spraker J."/>
            <person name="Barnes I."/>
            <person name="Buitendag C."/>
            <person name="Ceriani C."/>
            <person name="Del Mar Angel L."/>
            <person name="du Plessis D."/>
            <person name="Fuchs T."/>
            <person name="Gasser K."/>
            <person name="Kramer D."/>
            <person name="Li W."/>
            <person name="Munsamy K."/>
            <person name="Piso A."/>
            <person name="Price J.L."/>
            <person name="Sonnekus B."/>
            <person name="Thomas C."/>
            <person name="van der Nest A."/>
            <person name="van Dijk A."/>
            <person name="van Heerden A."/>
            <person name="van Vuuren N."/>
            <person name="Yilmaz N."/>
            <person name="Duong T.A."/>
            <person name="van der Merwe N.A."/>
            <person name="Wingfield M.J."/>
            <person name="Wingfield B.D."/>
        </authorList>
    </citation>
    <scope>NUCLEOTIDE SEQUENCE [LARGE SCALE GENOMIC DNA]</scope>
    <source>
        <strain evidence="4 5">CMW 5346</strain>
    </source>
</reference>
<feature type="transmembrane region" description="Helical" evidence="2">
    <location>
        <begin position="20"/>
        <end position="43"/>
    </location>
</feature>
<feature type="compositionally biased region" description="Low complexity" evidence="1">
    <location>
        <begin position="873"/>
        <end position="894"/>
    </location>
</feature>
<evidence type="ECO:0000256" key="1">
    <source>
        <dbReference type="SAM" id="MobiDB-lite"/>
    </source>
</evidence>
<evidence type="ECO:0000259" key="3">
    <source>
        <dbReference type="PROSITE" id="PS50924"/>
    </source>
</evidence>
<proteinExistence type="predicted"/>
<feature type="transmembrane region" description="Helical" evidence="2">
    <location>
        <begin position="128"/>
        <end position="150"/>
    </location>
</feature>
<feature type="transmembrane region" description="Helical" evidence="2">
    <location>
        <begin position="162"/>
        <end position="183"/>
    </location>
</feature>
<keyword evidence="2" id="KW-0812">Transmembrane</keyword>
<feature type="transmembrane region" description="Helical" evidence="2">
    <location>
        <begin position="96"/>
        <end position="116"/>
    </location>
</feature>
<feature type="compositionally biased region" description="Polar residues" evidence="1">
    <location>
        <begin position="825"/>
        <end position="834"/>
    </location>
</feature>
<evidence type="ECO:0000313" key="5">
    <source>
        <dbReference type="Proteomes" id="UP001583186"/>
    </source>
</evidence>
<accession>A0ABR3ZDA5</accession>
<keyword evidence="2" id="KW-1133">Transmembrane helix</keyword>
<feature type="compositionally biased region" description="Basic and acidic residues" evidence="1">
    <location>
        <begin position="895"/>
        <end position="914"/>
    </location>
</feature>
<feature type="transmembrane region" description="Helical" evidence="2">
    <location>
        <begin position="55"/>
        <end position="76"/>
    </location>
</feature>
<protein>
    <recommendedName>
        <fullName evidence="3">MHYT domain-containing protein</fullName>
    </recommendedName>
</protein>
<dbReference type="PROSITE" id="PS50924">
    <property type="entry name" value="MHYT"/>
    <property type="match status" value="1"/>
</dbReference>
<name>A0ABR3ZDA5_9PEZI</name>
<evidence type="ECO:0000256" key="2">
    <source>
        <dbReference type="SAM" id="Phobius"/>
    </source>
</evidence>
<feature type="compositionally biased region" description="Polar residues" evidence="1">
    <location>
        <begin position="797"/>
        <end position="815"/>
    </location>
</feature>
<feature type="region of interest" description="Disordered" evidence="1">
    <location>
        <begin position="872"/>
        <end position="934"/>
    </location>
</feature>
<dbReference type="PANTHER" id="PTHR35152:SF1">
    <property type="entry name" value="DOMAIN SIGNALLING PROTEIN, PUTATIVE (AFU_ORTHOLOGUE AFUA_5G11310)-RELATED"/>
    <property type="match status" value="1"/>
</dbReference>
<dbReference type="Pfam" id="PF03707">
    <property type="entry name" value="MHYT"/>
    <property type="match status" value="2"/>
</dbReference>
<evidence type="ECO:0000313" key="4">
    <source>
        <dbReference type="EMBL" id="KAL1898137.1"/>
    </source>
</evidence>
<keyword evidence="5" id="KW-1185">Reference proteome</keyword>
<comment type="caution">
    <text evidence="4">The sequence shown here is derived from an EMBL/GenBank/DDBJ whole genome shotgun (WGS) entry which is preliminary data.</text>
</comment>
<feature type="transmembrane region" description="Helical" evidence="2">
    <location>
        <begin position="233"/>
        <end position="255"/>
    </location>
</feature>
<sequence>MATPEQLLQEWQGKIVPQSFNGGFVTLSYVVSLIGAASTLELINRRTAIKGVFNHLLLVSSAITMGGIAIWCMHYIGNRAIDIADGQAELQIAYSSGFTALSFFVPILVLLAAFIATGTNNSVTWWRVTVGGTMAGTAICGMHYIGNASISNYTCEYKVANVVGSAIISVAASIVALALFFVFRSSWTTSWWKRGICDIVLAGAVSGMHWCASTGTKYRLIKLNTGNSDLSRIATVVVVVCLSVGACLIIAAMAVTTNQVMKRSAQKAQQVVLAVALFDKHGRLLVSPDGLLPSEKITETFVGRSAHEVFTVQHPLFQWMFRASRNWGSIEPILDGMHNHLAHLPNKKGSRDEAGRGGPAGADGIQLISDHGEPIENYEAVLCELFCTAAENLSAKLKVPLGNVGVLWDEIMATGDSGRVPGGSNHSIRRRQHKIEKILQNNGLAGSGGGASEFRTNKEIANTDSSELAEMGLSRQAAAAAAAAEAAAADRAPEYGRGSLMFLVRYVDNVRELGDLEAAGYRFAELRHVSGIIGSSMQIKSWNIETKLRAMQTYARDSPMLEPGVHVGLFAVRARVGGVGFDVLVDREARNLLPSVPMPFDNLEPWQLAFLRQVDHMTPDRAIRHMANLKTLSPNEAYFASQLVDAIHALRNGLSDAAVFDESILSAKVVEVPCRRNEDGSGPSMAAMIALCCVVPIHQNIASESCELVPLSFFKIHQLVDPDSPHHLDFLRSIHRDIFPLINAVPAPPKSPTSGVANGNSRLQSLYSPRSALGRLGRHGKHGSHGGDSRSRSGSGNAQRNSSPQGSIKASSTKELWTGGRPSSDMGTHPSSSADLHSLAMMDDVNNGPMQSPFGGIMVSQEITVDVHATVNQGGSQDQEPSQSQSQQQQTQEPPAERHQPTPDDRQRERDHSPSGDSSTQAPDSEPEVKPAVTVQVAPIRVIRSHREEANQQHNMGVGVVARAVADSESDTLTFVDELFGVCLSQR</sequence>
<dbReference type="InterPro" id="IPR005330">
    <property type="entry name" value="MHYT_dom"/>
</dbReference>
<organism evidence="4 5">
    <name type="scientific">Sporothrix stenoceras</name>
    <dbReference type="NCBI Taxonomy" id="5173"/>
    <lineage>
        <taxon>Eukaryota</taxon>
        <taxon>Fungi</taxon>
        <taxon>Dikarya</taxon>
        <taxon>Ascomycota</taxon>
        <taxon>Pezizomycotina</taxon>
        <taxon>Sordariomycetes</taxon>
        <taxon>Sordariomycetidae</taxon>
        <taxon>Ophiostomatales</taxon>
        <taxon>Ophiostomataceae</taxon>
        <taxon>Sporothrix</taxon>
    </lineage>
</organism>
<feature type="region of interest" description="Disordered" evidence="1">
    <location>
        <begin position="773"/>
        <end position="834"/>
    </location>
</feature>
<feature type="domain" description="MHYT" evidence="3">
    <location>
        <begin position="20"/>
        <end position="219"/>
    </location>
</feature>
<dbReference type="PANTHER" id="PTHR35152">
    <property type="entry name" value="DOMAIN SIGNALLING PROTEIN, PUTATIVE (AFU_ORTHOLOGUE AFUA_5G11310)-RELATED"/>
    <property type="match status" value="1"/>
</dbReference>
<dbReference type="Proteomes" id="UP001583186">
    <property type="component" value="Unassembled WGS sequence"/>
</dbReference>
<keyword evidence="2" id="KW-0472">Membrane</keyword>
<dbReference type="EMBL" id="JAWCUI010000016">
    <property type="protein sequence ID" value="KAL1898137.1"/>
    <property type="molecule type" value="Genomic_DNA"/>
</dbReference>
<gene>
    <name evidence="4" type="ORF">Sste5346_003539</name>
</gene>